<organism evidence="3">
    <name type="scientific">Callorhinchus milii</name>
    <name type="common">Ghost shark</name>
    <dbReference type="NCBI Taxonomy" id="7868"/>
    <lineage>
        <taxon>Eukaryota</taxon>
        <taxon>Metazoa</taxon>
        <taxon>Chordata</taxon>
        <taxon>Craniata</taxon>
        <taxon>Vertebrata</taxon>
        <taxon>Chondrichthyes</taxon>
        <taxon>Holocephali</taxon>
        <taxon>Chimaeriformes</taxon>
        <taxon>Callorhinchidae</taxon>
        <taxon>Callorhinchus</taxon>
    </lineage>
</organism>
<dbReference type="CDD" id="cd23767">
    <property type="entry name" value="IQCD"/>
    <property type="match status" value="2"/>
</dbReference>
<dbReference type="SMART" id="SM00015">
    <property type="entry name" value="IQ"/>
    <property type="match status" value="2"/>
</dbReference>
<sequence>MSVPFSNTPLRIPRGFGSLLEGLSREVLREQPQDIIGFASRYFQRLLRIREETGVDPADWAARLEDRFYNNHIFKEKVVHVVKEEQVLPETISTAYLEKDDMAKVDTSGSLEKKVVAKCIKKPVQGTTSTTEPTAPQPEPLKPIGSPEPIHVEDPKSFSVISPISLPVTPPFQEGPEKEEAKEITEMAKEDTTHQTENQAAVRIQAVYRGYMTRKKLVKGNATEADGDLLPQEYADGGASEYSSEEELTFADEDNFGVTGTFGVEGEEEPSGRMEDEQRGEVVADRASVGICASQLMNPLEKSYTIEGRASFEDVNADICGTELRPDTRENSMFEEEIKSRTDNRDICAAELGFEGLIEVTFGDTANVDGCGTELGGPLAGEEIDLGTPENADVLGQGDHFDQAPSEGGDLSEIGHQVSDDGDESQEGDIEDERGEELEPSELAETKEEGISFVDETQAVEKAESVAEKGEACEKVVEEDVLDIPLDDEEANAAAAKIQASFRGHMTRKKLKGGEKEESERKVGGALEEGEEPDAGGAGPGESADATGGAEGQSEAGEEAKEGAAVNGDQSETAADDGGKDAGDLAGETEAAAPEQ</sequence>
<name>V9KKA7_CALMI</name>
<dbReference type="Pfam" id="PF00612">
    <property type="entry name" value="IQ"/>
    <property type="match status" value="2"/>
</dbReference>
<reference evidence="3" key="1">
    <citation type="journal article" date="2014" name="Nature">
        <title>Elephant shark genome provides unique insights into gnathostome evolution.</title>
        <authorList>
            <consortium name="International Elephant Shark Genome Sequencing Consortium"/>
            <person name="Venkatesh B."/>
            <person name="Lee A.P."/>
            <person name="Ravi V."/>
            <person name="Maurya A.K."/>
            <person name="Lian M.M."/>
            <person name="Swann J.B."/>
            <person name="Ohta Y."/>
            <person name="Flajnik M.F."/>
            <person name="Sutoh Y."/>
            <person name="Kasahara M."/>
            <person name="Hoon S."/>
            <person name="Gangu V."/>
            <person name="Roy S.W."/>
            <person name="Irimia M."/>
            <person name="Korzh V."/>
            <person name="Kondrychyn I."/>
            <person name="Lim Z.W."/>
            <person name="Tay B.H."/>
            <person name="Tohari S."/>
            <person name="Kong K.W."/>
            <person name="Ho S."/>
            <person name="Lorente-Galdos B."/>
            <person name="Quilez J."/>
            <person name="Marques-Bonet T."/>
            <person name="Raney B.J."/>
            <person name="Ingham P.W."/>
            <person name="Tay A."/>
            <person name="Hillier L.W."/>
            <person name="Minx P."/>
            <person name="Boehm T."/>
            <person name="Wilson R.K."/>
            <person name="Brenner S."/>
            <person name="Warren W.C."/>
        </authorList>
    </citation>
    <scope>NUCLEOTIDE SEQUENCE</scope>
    <source>
        <tissue evidence="3">Brain</tissue>
    </source>
</reference>
<evidence type="ECO:0000259" key="2">
    <source>
        <dbReference type="SMART" id="SM00394"/>
    </source>
</evidence>
<dbReference type="PANTHER" id="PTHR10699:SF11">
    <property type="entry name" value="IGLOO, ISOFORM A"/>
    <property type="match status" value="1"/>
</dbReference>
<proteinExistence type="evidence at transcript level"/>
<dbReference type="SUPFAM" id="SSF47391">
    <property type="entry name" value="Dimerization-anchoring domain of cAMP-dependent PK regulatory subunit"/>
    <property type="match status" value="1"/>
</dbReference>
<dbReference type="Gene3D" id="1.20.5.190">
    <property type="match status" value="1"/>
</dbReference>
<dbReference type="EMBL" id="JW866401">
    <property type="protein sequence ID" value="AFO98918.1"/>
    <property type="molecule type" value="mRNA"/>
</dbReference>
<dbReference type="InterPro" id="IPR003117">
    <property type="entry name" value="cAMP_dep_PK_reg_su_I/II_a/b"/>
</dbReference>
<dbReference type="GO" id="GO:0005516">
    <property type="term" value="F:calmodulin binding"/>
    <property type="evidence" value="ECO:0007669"/>
    <property type="project" value="TreeGrafter"/>
</dbReference>
<feature type="region of interest" description="Disordered" evidence="1">
    <location>
        <begin position="499"/>
        <end position="596"/>
    </location>
</feature>
<feature type="region of interest" description="Disordered" evidence="1">
    <location>
        <begin position="377"/>
        <end position="453"/>
    </location>
</feature>
<feature type="region of interest" description="Disordered" evidence="1">
    <location>
        <begin position="125"/>
        <end position="148"/>
    </location>
</feature>
<dbReference type="InterPro" id="IPR000048">
    <property type="entry name" value="IQ_motif_EF-hand-BS"/>
</dbReference>
<accession>V9KKA7</accession>
<evidence type="ECO:0000313" key="3">
    <source>
        <dbReference type="EMBL" id="AFO98918.1"/>
    </source>
</evidence>
<feature type="compositionally biased region" description="Basic and acidic residues" evidence="1">
    <location>
        <begin position="512"/>
        <end position="523"/>
    </location>
</feature>
<dbReference type="InterPro" id="IPR047579">
    <property type="entry name" value="DD_CABYR_SP17"/>
</dbReference>
<feature type="compositionally biased region" description="Low complexity" evidence="1">
    <location>
        <begin position="541"/>
        <end position="555"/>
    </location>
</feature>
<protein>
    <submittedName>
        <fullName evidence="3">Sperm surface protein Sp17-like protein</fullName>
    </submittedName>
</protein>
<dbReference type="Pfam" id="PF02197">
    <property type="entry name" value="RIIa"/>
    <property type="match status" value="1"/>
</dbReference>
<evidence type="ECO:0000256" key="1">
    <source>
        <dbReference type="SAM" id="MobiDB-lite"/>
    </source>
</evidence>
<feature type="compositionally biased region" description="Polar residues" evidence="1">
    <location>
        <begin position="125"/>
        <end position="134"/>
    </location>
</feature>
<dbReference type="CDD" id="cd12100">
    <property type="entry name" value="DD_CABYR_SP17"/>
    <property type="match status" value="1"/>
</dbReference>
<feature type="compositionally biased region" description="Acidic residues" evidence="1">
    <location>
        <begin position="420"/>
        <end position="442"/>
    </location>
</feature>
<dbReference type="SMART" id="SM00394">
    <property type="entry name" value="RIIa"/>
    <property type="match status" value="1"/>
</dbReference>
<dbReference type="Gene3D" id="1.20.890.10">
    <property type="entry name" value="cAMP-dependent protein kinase regulatory subunit, dimerization-anchoring domain"/>
    <property type="match status" value="1"/>
</dbReference>
<feature type="domain" description="RIIa" evidence="2">
    <location>
        <begin position="14"/>
        <end position="51"/>
    </location>
</feature>
<dbReference type="PANTHER" id="PTHR10699">
    <property type="entry name" value="NEUROMODULIN"/>
    <property type="match status" value="1"/>
</dbReference>
<dbReference type="AlphaFoldDB" id="V9KKA7"/>
<dbReference type="PROSITE" id="PS50096">
    <property type="entry name" value="IQ"/>
    <property type="match status" value="2"/>
</dbReference>